<keyword evidence="3" id="KW-1185">Reference proteome</keyword>
<sequence length="286" mass="32102">MKNQLYLWILLAWALVGSAHAQTTEDSVTTRKASWNVALEAANNSSFYGRNTVKKYPYAAATLTYAHVSGFWASATSYQLFNTEDYLDETDVSVGFAFPISKRMNANLSYSRFFFSENAPMVKSVTENAATVNTTLDWKYLYTSLSTSYFFGESNDVIVQLENSRYIGLNPIWKGKNPVGLDPKIGITGGTQEFSETYTVERKPKVSDVVDDILKPGKGNNPKTTTTTTTKHKFQVLSYDFYLPLVVMLGNFELEPTYRYSIPVNKLEGDESEAQSFVSVKASYTF</sequence>
<organism evidence="2 3">
    <name type="scientific">Pontibacter burrus</name>
    <dbReference type="NCBI Taxonomy" id="2704466"/>
    <lineage>
        <taxon>Bacteria</taxon>
        <taxon>Pseudomonadati</taxon>
        <taxon>Bacteroidota</taxon>
        <taxon>Cytophagia</taxon>
        <taxon>Cytophagales</taxon>
        <taxon>Hymenobacteraceae</taxon>
        <taxon>Pontibacter</taxon>
    </lineage>
</organism>
<feature type="signal peptide" evidence="1">
    <location>
        <begin position="1"/>
        <end position="21"/>
    </location>
</feature>
<proteinExistence type="predicted"/>
<reference evidence="2 3" key="1">
    <citation type="submission" date="2020-02" db="EMBL/GenBank/DDBJ databases">
        <authorList>
            <person name="Kim M.K."/>
        </authorList>
    </citation>
    <scope>NUCLEOTIDE SEQUENCE [LARGE SCALE GENOMIC DNA]</scope>
    <source>
        <strain evidence="2 3">BT327</strain>
    </source>
</reference>
<dbReference type="Proteomes" id="UP000474777">
    <property type="component" value="Unassembled WGS sequence"/>
</dbReference>
<protein>
    <recommendedName>
        <fullName evidence="4">DUF3078 domain-containing protein</fullName>
    </recommendedName>
</protein>
<keyword evidence="1" id="KW-0732">Signal</keyword>
<evidence type="ECO:0000256" key="1">
    <source>
        <dbReference type="SAM" id="SignalP"/>
    </source>
</evidence>
<gene>
    <name evidence="2" type="ORF">GXP69_03985</name>
</gene>
<dbReference type="RefSeq" id="WP_163912595.1">
    <property type="nucleotide sequence ID" value="NZ_JAAGWD010000001.1"/>
</dbReference>
<evidence type="ECO:0000313" key="3">
    <source>
        <dbReference type="Proteomes" id="UP000474777"/>
    </source>
</evidence>
<evidence type="ECO:0000313" key="2">
    <source>
        <dbReference type="EMBL" id="NEM96844.1"/>
    </source>
</evidence>
<evidence type="ECO:0008006" key="4">
    <source>
        <dbReference type="Google" id="ProtNLM"/>
    </source>
</evidence>
<feature type="chain" id="PRO_5025674396" description="DUF3078 domain-containing protein" evidence="1">
    <location>
        <begin position="22"/>
        <end position="286"/>
    </location>
</feature>
<dbReference type="EMBL" id="JAAGWD010000001">
    <property type="protein sequence ID" value="NEM96844.1"/>
    <property type="molecule type" value="Genomic_DNA"/>
</dbReference>
<comment type="caution">
    <text evidence="2">The sequence shown here is derived from an EMBL/GenBank/DDBJ whole genome shotgun (WGS) entry which is preliminary data.</text>
</comment>
<name>A0A6B3LTL2_9BACT</name>
<accession>A0A6B3LTL2</accession>
<dbReference type="AlphaFoldDB" id="A0A6B3LTL2"/>